<evidence type="ECO:0000256" key="1">
    <source>
        <dbReference type="SAM" id="MobiDB-lite"/>
    </source>
</evidence>
<reference evidence="3" key="1">
    <citation type="journal article" date="2015" name="Nature">
        <title>Complex archaea that bridge the gap between prokaryotes and eukaryotes.</title>
        <authorList>
            <person name="Spang A."/>
            <person name="Saw J.H."/>
            <person name="Jorgensen S.L."/>
            <person name="Zaremba-Niedzwiedzka K."/>
            <person name="Martijn J."/>
            <person name="Lind A.E."/>
            <person name="van Eijk R."/>
            <person name="Schleper C."/>
            <person name="Guy L."/>
            <person name="Ettema T.J."/>
        </authorList>
    </citation>
    <scope>NUCLEOTIDE SEQUENCE</scope>
</reference>
<accession>A0A0F9WKB4</accession>
<feature type="region of interest" description="Disordered" evidence="1">
    <location>
        <begin position="36"/>
        <end position="63"/>
    </location>
</feature>
<gene>
    <name evidence="3" type="ORF">LCGC14_0345390</name>
</gene>
<protein>
    <recommendedName>
        <fullName evidence="2">YHYH domain-containing protein</fullName>
    </recommendedName>
</protein>
<feature type="compositionally biased region" description="Acidic residues" evidence="1">
    <location>
        <begin position="48"/>
        <end position="60"/>
    </location>
</feature>
<feature type="domain" description="YHYH" evidence="2">
    <location>
        <begin position="132"/>
        <end position="224"/>
    </location>
</feature>
<evidence type="ECO:0000313" key="3">
    <source>
        <dbReference type="EMBL" id="KKN78918.1"/>
    </source>
</evidence>
<proteinExistence type="predicted"/>
<dbReference type="EMBL" id="LAZR01000255">
    <property type="protein sequence ID" value="KKN78918.1"/>
    <property type="molecule type" value="Genomic_DNA"/>
</dbReference>
<dbReference type="PROSITE" id="PS51257">
    <property type="entry name" value="PROKAR_LIPOPROTEIN"/>
    <property type="match status" value="1"/>
</dbReference>
<comment type="caution">
    <text evidence="3">The sequence shown here is derived from an EMBL/GenBank/DDBJ whole genome shotgun (WGS) entry which is preliminary data.</text>
</comment>
<dbReference type="AlphaFoldDB" id="A0A0F9WKB4"/>
<feature type="domain" description="YHYH" evidence="2">
    <location>
        <begin position="234"/>
        <end position="265"/>
    </location>
</feature>
<sequence>MKNNISLYLIALFVITSATSCTDSSSSDDEVIEQTDNFTNDDSKEGDSTTDDSTNDESTTDDNNITTILDLFDGTGLSYELTDDSVIFTTADLPDHESPYWEESNPLYAEYDGTNADFNLNPNMIEEKNIVITIPLNPAPAATNESTSLGPIGVSRNGVVFFNQYAGPDNQPLTFEVNSFDQGAGHPTGTNMYHYHIEPLSLTEQFGADAFLGLLADGYPVYGPEENGLEITNDDLDEFHGHTSATEHFPNGIYHYHITDADPYLNGNGFYGTPGNISQ</sequence>
<dbReference type="Pfam" id="PF14240">
    <property type="entry name" value="YHYH"/>
    <property type="match status" value="2"/>
</dbReference>
<dbReference type="InterPro" id="IPR025924">
    <property type="entry name" value="YHYH_dom"/>
</dbReference>
<dbReference type="PANTHER" id="PTHR30289:SF8">
    <property type="entry name" value="YHYH DOMAIN-CONTAINING PROTEIN"/>
    <property type="match status" value="1"/>
</dbReference>
<evidence type="ECO:0000259" key="2">
    <source>
        <dbReference type="Pfam" id="PF14240"/>
    </source>
</evidence>
<organism evidence="3">
    <name type="scientific">marine sediment metagenome</name>
    <dbReference type="NCBI Taxonomy" id="412755"/>
    <lineage>
        <taxon>unclassified sequences</taxon>
        <taxon>metagenomes</taxon>
        <taxon>ecological metagenomes</taxon>
    </lineage>
</organism>
<name>A0A0F9WKB4_9ZZZZ</name>
<dbReference type="PANTHER" id="PTHR30289">
    <property type="entry name" value="UNCHARACTERIZED PROTEIN YBCL-RELATED"/>
    <property type="match status" value="1"/>
</dbReference>